<evidence type="ECO:0000313" key="2">
    <source>
        <dbReference type="EMBL" id="UXP33378.1"/>
    </source>
</evidence>
<organism evidence="2 3">
    <name type="scientific">Reichenbachiella agarivorans</name>
    <dbReference type="NCBI Taxonomy" id="2979464"/>
    <lineage>
        <taxon>Bacteria</taxon>
        <taxon>Pseudomonadati</taxon>
        <taxon>Bacteroidota</taxon>
        <taxon>Cytophagia</taxon>
        <taxon>Cytophagales</taxon>
        <taxon>Reichenbachiellaceae</taxon>
        <taxon>Reichenbachiella</taxon>
    </lineage>
</organism>
<name>A0ABY6CSB7_9BACT</name>
<feature type="domain" description="DUF7079" evidence="1">
    <location>
        <begin position="13"/>
        <end position="121"/>
    </location>
</feature>
<dbReference type="InterPro" id="IPR055507">
    <property type="entry name" value="DUF7079"/>
</dbReference>
<reference evidence="2" key="1">
    <citation type="submission" date="2022-09" db="EMBL/GenBank/DDBJ databases">
        <title>Comparative genomics and taxonomic characterization of three novel marine species of genus Reichenbachiella exhibiting antioxidant and polysaccharide degradation activities.</title>
        <authorList>
            <person name="Muhammad N."/>
            <person name="Lee Y.-J."/>
            <person name="Ko J."/>
            <person name="Kim S.-G."/>
        </authorList>
    </citation>
    <scope>NUCLEOTIDE SEQUENCE</scope>
    <source>
        <strain evidence="2">BKB1-1</strain>
    </source>
</reference>
<sequence length="130" mass="15331">MNPLKKPVLDIAARRPIWVALSNLYLDTALQESDYYQIAKSIIDSPYTLEEVRLIDKHEVFPVLLPNMLRVAGEWTGFEETLLVEQILDSLKRRSVLKNMADACTYYLYRWMNKDDWEKIEIVYNQMTAE</sequence>
<dbReference type="RefSeq" id="WP_262310807.1">
    <property type="nucleotide sequence ID" value="NZ_CP106679.1"/>
</dbReference>
<proteinExistence type="predicted"/>
<evidence type="ECO:0000313" key="3">
    <source>
        <dbReference type="Proteomes" id="UP001065174"/>
    </source>
</evidence>
<accession>A0ABY6CSB7</accession>
<dbReference type="Proteomes" id="UP001065174">
    <property type="component" value="Chromosome"/>
</dbReference>
<evidence type="ECO:0000259" key="1">
    <source>
        <dbReference type="Pfam" id="PF23296"/>
    </source>
</evidence>
<protein>
    <recommendedName>
        <fullName evidence="1">DUF7079 domain-containing protein</fullName>
    </recommendedName>
</protein>
<dbReference type="Pfam" id="PF23296">
    <property type="entry name" value="DUF7079"/>
    <property type="match status" value="1"/>
</dbReference>
<gene>
    <name evidence="2" type="ORF">N6H18_05360</name>
</gene>
<keyword evidence="3" id="KW-1185">Reference proteome</keyword>
<dbReference type="EMBL" id="CP106679">
    <property type="protein sequence ID" value="UXP33378.1"/>
    <property type="molecule type" value="Genomic_DNA"/>
</dbReference>